<dbReference type="FunFam" id="1.10.10.10:FF:000005">
    <property type="entry name" value="Two-component system response regulator"/>
    <property type="match status" value="1"/>
</dbReference>
<feature type="DNA-binding region" description="OmpR/PhoB-type" evidence="6">
    <location>
        <begin position="144"/>
        <end position="242"/>
    </location>
</feature>
<evidence type="ECO:0000256" key="4">
    <source>
        <dbReference type="ARBA" id="ARBA00023125"/>
    </source>
</evidence>
<dbReference type="GO" id="GO:0006355">
    <property type="term" value="P:regulation of DNA-templated transcription"/>
    <property type="evidence" value="ECO:0007669"/>
    <property type="project" value="InterPro"/>
</dbReference>
<evidence type="ECO:0000256" key="6">
    <source>
        <dbReference type="PROSITE-ProRule" id="PRU01091"/>
    </source>
</evidence>
<sequence length="258" mass="28713">MAHSKTGPRQFTFADSGTSELGAASIHFLDSSTRLGRHQSYIPGALPPTVWDETAEPLADADGLSRLVRCLAKTLSAEIQYDDGDLIAKDTDIHSLLSNALEKVIDRIRGLSLRSDDPLQQLLAIVALTPSREPVVSPQARLIETVLRVGSLELDLIDRTAKRGDRPIELKPREFQLLECMMRRRDQLLTRATLFKEVWHYKFVPETNLVDVYMGRLRRKVDGPDETPMIRNVRGAGFVLSATASHSSRQNAAIRCSG</sequence>
<dbReference type="PANTHER" id="PTHR48111:SF76">
    <property type="entry name" value="TWO-COMPONENT RESPONSE REGULATOR"/>
    <property type="match status" value="1"/>
</dbReference>
<dbReference type="GO" id="GO:0000976">
    <property type="term" value="F:transcription cis-regulatory region binding"/>
    <property type="evidence" value="ECO:0007669"/>
    <property type="project" value="TreeGrafter"/>
</dbReference>
<proteinExistence type="predicted"/>
<dbReference type="GO" id="GO:0000156">
    <property type="term" value="F:phosphorelay response regulator activity"/>
    <property type="evidence" value="ECO:0007669"/>
    <property type="project" value="TreeGrafter"/>
</dbReference>
<keyword evidence="2" id="KW-0902">Two-component regulatory system</keyword>
<organism evidence="8 9">
    <name type="scientific">Bradyrhizobium erythrophlei</name>
    <dbReference type="NCBI Taxonomy" id="1437360"/>
    <lineage>
        <taxon>Bacteria</taxon>
        <taxon>Pseudomonadati</taxon>
        <taxon>Pseudomonadota</taxon>
        <taxon>Alphaproteobacteria</taxon>
        <taxon>Hyphomicrobiales</taxon>
        <taxon>Nitrobacteraceae</taxon>
        <taxon>Bradyrhizobium</taxon>
    </lineage>
</organism>
<dbReference type="SMART" id="SM00862">
    <property type="entry name" value="Trans_reg_C"/>
    <property type="match status" value="1"/>
</dbReference>
<dbReference type="InterPro" id="IPR001867">
    <property type="entry name" value="OmpR/PhoB-type_DNA-bd"/>
</dbReference>
<accession>A0A1M5W724</accession>
<evidence type="ECO:0000313" key="8">
    <source>
        <dbReference type="EMBL" id="SHH82993.1"/>
    </source>
</evidence>
<reference evidence="8 9" key="1">
    <citation type="submission" date="2016-11" db="EMBL/GenBank/DDBJ databases">
        <authorList>
            <person name="Jaros S."/>
            <person name="Januszkiewicz K."/>
            <person name="Wedrychowicz H."/>
        </authorList>
    </citation>
    <scope>NUCLEOTIDE SEQUENCE [LARGE SCALE GENOMIC DNA]</scope>
    <source>
        <strain evidence="8 9">GAS138</strain>
    </source>
</reference>
<dbReference type="EMBL" id="LT670817">
    <property type="protein sequence ID" value="SHH82993.1"/>
    <property type="molecule type" value="Genomic_DNA"/>
</dbReference>
<dbReference type="PROSITE" id="PS51755">
    <property type="entry name" value="OMPR_PHOB"/>
    <property type="match status" value="1"/>
</dbReference>
<dbReference type="GO" id="GO:0032993">
    <property type="term" value="C:protein-DNA complex"/>
    <property type="evidence" value="ECO:0007669"/>
    <property type="project" value="TreeGrafter"/>
</dbReference>
<keyword evidence="1" id="KW-0597">Phosphoprotein</keyword>
<dbReference type="AlphaFoldDB" id="A0A1M5W724"/>
<dbReference type="InterPro" id="IPR039420">
    <property type="entry name" value="WalR-like"/>
</dbReference>
<evidence type="ECO:0000259" key="7">
    <source>
        <dbReference type="PROSITE" id="PS51755"/>
    </source>
</evidence>
<dbReference type="CDD" id="cd00383">
    <property type="entry name" value="trans_reg_C"/>
    <property type="match status" value="1"/>
</dbReference>
<protein>
    <submittedName>
        <fullName evidence="8">Transcriptional regulatory protein, C terminal</fullName>
    </submittedName>
</protein>
<dbReference type="Gene3D" id="1.10.10.10">
    <property type="entry name" value="Winged helix-like DNA-binding domain superfamily/Winged helix DNA-binding domain"/>
    <property type="match status" value="1"/>
</dbReference>
<keyword evidence="4 6" id="KW-0238">DNA-binding</keyword>
<feature type="domain" description="OmpR/PhoB-type" evidence="7">
    <location>
        <begin position="144"/>
        <end position="242"/>
    </location>
</feature>
<dbReference type="PANTHER" id="PTHR48111">
    <property type="entry name" value="REGULATOR OF RPOS"/>
    <property type="match status" value="1"/>
</dbReference>
<evidence type="ECO:0000256" key="3">
    <source>
        <dbReference type="ARBA" id="ARBA00023015"/>
    </source>
</evidence>
<dbReference type="GO" id="GO:0005829">
    <property type="term" value="C:cytosol"/>
    <property type="evidence" value="ECO:0007669"/>
    <property type="project" value="TreeGrafter"/>
</dbReference>
<evidence type="ECO:0000313" key="9">
    <source>
        <dbReference type="Proteomes" id="UP000189796"/>
    </source>
</evidence>
<dbReference type="InterPro" id="IPR016032">
    <property type="entry name" value="Sig_transdc_resp-reg_C-effctor"/>
</dbReference>
<keyword evidence="3" id="KW-0805">Transcription regulation</keyword>
<dbReference type="OrthoDB" id="8228121at2"/>
<keyword evidence="5" id="KW-0804">Transcription</keyword>
<dbReference type="SUPFAM" id="SSF46894">
    <property type="entry name" value="C-terminal effector domain of the bipartite response regulators"/>
    <property type="match status" value="1"/>
</dbReference>
<dbReference type="Pfam" id="PF00486">
    <property type="entry name" value="Trans_reg_C"/>
    <property type="match status" value="1"/>
</dbReference>
<gene>
    <name evidence="8" type="ORF">SAMN05443248_6379</name>
</gene>
<evidence type="ECO:0000256" key="1">
    <source>
        <dbReference type="ARBA" id="ARBA00022553"/>
    </source>
</evidence>
<evidence type="ECO:0000256" key="2">
    <source>
        <dbReference type="ARBA" id="ARBA00023012"/>
    </source>
</evidence>
<dbReference type="InterPro" id="IPR036388">
    <property type="entry name" value="WH-like_DNA-bd_sf"/>
</dbReference>
<dbReference type="Proteomes" id="UP000189796">
    <property type="component" value="Chromosome I"/>
</dbReference>
<evidence type="ECO:0000256" key="5">
    <source>
        <dbReference type="ARBA" id="ARBA00023163"/>
    </source>
</evidence>
<dbReference type="RefSeq" id="WP_154072616.1">
    <property type="nucleotide sequence ID" value="NZ_LT670817.1"/>
</dbReference>
<name>A0A1M5W724_9BRAD</name>